<keyword evidence="3" id="KW-1185">Reference proteome</keyword>
<evidence type="ECO:0000313" key="3">
    <source>
        <dbReference type="Proteomes" id="UP000470246"/>
    </source>
</evidence>
<feature type="region of interest" description="Disordered" evidence="1">
    <location>
        <begin position="1"/>
        <end position="61"/>
    </location>
</feature>
<proteinExistence type="predicted"/>
<organism evidence="2 3">
    <name type="scientific">Geodermatophilus sabuli</name>
    <dbReference type="NCBI Taxonomy" id="1564158"/>
    <lineage>
        <taxon>Bacteria</taxon>
        <taxon>Bacillati</taxon>
        <taxon>Actinomycetota</taxon>
        <taxon>Actinomycetes</taxon>
        <taxon>Geodermatophilales</taxon>
        <taxon>Geodermatophilaceae</taxon>
        <taxon>Geodermatophilus</taxon>
    </lineage>
</organism>
<gene>
    <name evidence="2" type="ORF">GCU56_13845</name>
</gene>
<accession>A0A7K3W230</accession>
<feature type="compositionally biased region" description="Basic and acidic residues" evidence="1">
    <location>
        <begin position="1"/>
        <end position="16"/>
    </location>
</feature>
<feature type="compositionally biased region" description="Basic and acidic residues" evidence="1">
    <location>
        <begin position="50"/>
        <end position="61"/>
    </location>
</feature>
<dbReference type="Proteomes" id="UP000470246">
    <property type="component" value="Unassembled WGS sequence"/>
</dbReference>
<protein>
    <submittedName>
        <fullName evidence="2">Uncharacterized protein</fullName>
    </submittedName>
</protein>
<evidence type="ECO:0000313" key="2">
    <source>
        <dbReference type="EMBL" id="NEK58949.1"/>
    </source>
</evidence>
<dbReference type="EMBL" id="JAAGWF010000015">
    <property type="protein sequence ID" value="NEK58949.1"/>
    <property type="molecule type" value="Genomic_DNA"/>
</dbReference>
<feature type="compositionally biased region" description="Basic residues" evidence="1">
    <location>
        <begin position="17"/>
        <end position="27"/>
    </location>
</feature>
<dbReference type="AlphaFoldDB" id="A0A7K3W230"/>
<comment type="caution">
    <text evidence="2">The sequence shown here is derived from an EMBL/GenBank/DDBJ whole genome shotgun (WGS) entry which is preliminary data.</text>
</comment>
<dbReference type="RefSeq" id="WP_163482331.1">
    <property type="nucleotide sequence ID" value="NZ_JAAGWF010000015.1"/>
</dbReference>
<reference evidence="2 3" key="1">
    <citation type="submission" date="2020-02" db="EMBL/GenBank/DDBJ databases">
        <title>Geodermatophilus sabuli CPCC 205279 I12A-02694.</title>
        <authorList>
            <person name="Jiang Z."/>
        </authorList>
    </citation>
    <scope>NUCLEOTIDE SEQUENCE [LARGE SCALE GENOMIC DNA]</scope>
    <source>
        <strain evidence="2 3">I12A-02694</strain>
    </source>
</reference>
<name>A0A7K3W230_9ACTN</name>
<evidence type="ECO:0000256" key="1">
    <source>
        <dbReference type="SAM" id="MobiDB-lite"/>
    </source>
</evidence>
<sequence>MSEEERGQERHRDPGGHPRRLPRHLRRLLPPGVAAGIRWDGGRPAGAGDDGGRSPDEEGPG</sequence>